<evidence type="ECO:0000256" key="1">
    <source>
        <dbReference type="SAM" id="Phobius"/>
    </source>
</evidence>
<dbReference type="AlphaFoldDB" id="A0A1G5VR20"/>
<feature type="transmembrane region" description="Helical" evidence="1">
    <location>
        <begin position="240"/>
        <end position="258"/>
    </location>
</feature>
<keyword evidence="1" id="KW-0812">Transmembrane</keyword>
<evidence type="ECO:0000313" key="3">
    <source>
        <dbReference type="Proteomes" id="UP000198756"/>
    </source>
</evidence>
<proteinExistence type="predicted"/>
<dbReference type="Gene3D" id="1.20.950.20">
    <property type="entry name" value="Transmembrane di-heme cytochromes, Chain C"/>
    <property type="match status" value="1"/>
</dbReference>
<feature type="transmembrane region" description="Helical" evidence="1">
    <location>
        <begin position="167"/>
        <end position="189"/>
    </location>
</feature>
<dbReference type="STRING" id="279824.SAMN03080617_00649"/>
<feature type="transmembrane region" description="Helical" evidence="1">
    <location>
        <begin position="210"/>
        <end position="228"/>
    </location>
</feature>
<accession>A0A1G5VR20</accession>
<evidence type="ECO:0000313" key="2">
    <source>
        <dbReference type="EMBL" id="SDA48330.1"/>
    </source>
</evidence>
<dbReference type="Proteomes" id="UP000198756">
    <property type="component" value="Unassembled WGS sequence"/>
</dbReference>
<dbReference type="RefSeq" id="WP_092728505.1">
    <property type="nucleotide sequence ID" value="NZ_FMXE01000004.1"/>
</dbReference>
<dbReference type="EMBL" id="FMXE01000004">
    <property type="protein sequence ID" value="SDA48330.1"/>
    <property type="molecule type" value="Genomic_DNA"/>
</dbReference>
<keyword evidence="3" id="KW-1185">Reference proteome</keyword>
<keyword evidence="1" id="KW-1133">Transmembrane helix</keyword>
<feature type="transmembrane region" description="Helical" evidence="1">
    <location>
        <begin position="113"/>
        <end position="140"/>
    </location>
</feature>
<dbReference type="InterPro" id="IPR036197">
    <property type="entry name" value="NarG-like_sf"/>
</dbReference>
<name>A0A1G5VR20_9BACT</name>
<dbReference type="OrthoDB" id="247276at2"/>
<dbReference type="SUPFAM" id="SSF103501">
    <property type="entry name" value="Respiratory nitrate reductase 1 gamma chain"/>
    <property type="match status" value="1"/>
</dbReference>
<gene>
    <name evidence="2" type="ORF">SAMN03080617_00649</name>
</gene>
<protein>
    <submittedName>
        <fullName evidence="2">Uncharacterized protein</fullName>
    </submittedName>
</protein>
<organism evidence="2 3">
    <name type="scientific">Algoriphagus alkaliphilus</name>
    <dbReference type="NCBI Taxonomy" id="279824"/>
    <lineage>
        <taxon>Bacteria</taxon>
        <taxon>Pseudomonadati</taxon>
        <taxon>Bacteroidota</taxon>
        <taxon>Cytophagia</taxon>
        <taxon>Cytophagales</taxon>
        <taxon>Cyclobacteriaceae</taxon>
        <taxon>Algoriphagus</taxon>
    </lineage>
</organism>
<reference evidence="3" key="1">
    <citation type="submission" date="2016-10" db="EMBL/GenBank/DDBJ databases">
        <authorList>
            <person name="Varghese N."/>
            <person name="Submissions S."/>
        </authorList>
    </citation>
    <scope>NUCLEOTIDE SEQUENCE [LARGE SCALE GENOMIC DNA]</scope>
    <source>
        <strain evidence="3">DSM 22703</strain>
    </source>
</reference>
<feature type="transmembrane region" description="Helical" evidence="1">
    <location>
        <begin position="41"/>
        <end position="64"/>
    </location>
</feature>
<sequence>MYRLIQTLNRTAFIKATIAAFAVIVLVVLGSRNLQNFDAALIAYLMGAIFAVFGVAYRYSVWLQRPPTRLYWRRSMQFLFSRDFPFYFVRSIRLFFQNILFQRFIYHRSRTRWIGHFLLATGCLIAFAVTIPLTLGWIHFEFKPGNNMLYYAKVFGFEMGSFELGSFVAFMAFHALVWCSVLVTIGAVMMVKRRLTDGGLIATQTFEGDWLPLILLIAISITGLGISYDYTFLQGKTYQFMAVIHAVTVILFLVWIPFGKFFHIFQRLAQLGANLYRYEGRKRGMAVCPHTKEEFATQLHIQDLKEVSKELGFDFTLKDGSSHLDLSPEGKRAALAKAHFEARKNAGAFFG</sequence>
<feature type="transmembrane region" description="Helical" evidence="1">
    <location>
        <begin position="12"/>
        <end position="29"/>
    </location>
</feature>
<keyword evidence="1" id="KW-0472">Membrane</keyword>